<protein>
    <submittedName>
        <fullName evidence="2">Quinone oxidoreductase 2</fullName>
    </submittedName>
</protein>
<dbReference type="InterPro" id="IPR052718">
    <property type="entry name" value="NmrA-type_oxidoreductase"/>
</dbReference>
<reference evidence="2" key="1">
    <citation type="journal article" date="2021" name="Front. Microbiol.">
        <title>Comprehensive Comparative Genomics and Phenotyping of Methylobacterium Species.</title>
        <authorList>
            <person name="Alessa O."/>
            <person name="Ogura Y."/>
            <person name="Fujitani Y."/>
            <person name="Takami H."/>
            <person name="Hayashi T."/>
            <person name="Sahin N."/>
            <person name="Tani A."/>
        </authorList>
    </citation>
    <scope>NUCLEOTIDE SEQUENCE</scope>
    <source>
        <strain evidence="2">LMG 23639</strain>
    </source>
</reference>
<keyword evidence="3" id="KW-1185">Reference proteome</keyword>
<dbReference type="EMBL" id="BPQR01000021">
    <property type="protein sequence ID" value="GJE05998.1"/>
    <property type="molecule type" value="Genomic_DNA"/>
</dbReference>
<dbReference type="InterPro" id="IPR008030">
    <property type="entry name" value="NmrA-like"/>
</dbReference>
<dbReference type="RefSeq" id="WP_238274657.1">
    <property type="nucleotide sequence ID" value="NZ_BPQR01000021.1"/>
</dbReference>
<feature type="domain" description="NmrA-like" evidence="1">
    <location>
        <begin position="8"/>
        <end position="246"/>
    </location>
</feature>
<dbReference type="PANTHER" id="PTHR47129:SF1">
    <property type="entry name" value="NMRA-LIKE DOMAIN-CONTAINING PROTEIN"/>
    <property type="match status" value="1"/>
</dbReference>
<gene>
    <name evidence="2" type="primary">qorB</name>
    <name evidence="2" type="ORF">AOPFMNJM_1304</name>
</gene>
<dbReference type="CDD" id="cd05269">
    <property type="entry name" value="TMR_SDR_a"/>
    <property type="match status" value="1"/>
</dbReference>
<dbReference type="Gene3D" id="3.40.50.720">
    <property type="entry name" value="NAD(P)-binding Rossmann-like Domain"/>
    <property type="match status" value="1"/>
</dbReference>
<proteinExistence type="predicted"/>
<dbReference type="Gene3D" id="3.90.25.10">
    <property type="entry name" value="UDP-galactose 4-epimerase, domain 1"/>
    <property type="match status" value="1"/>
</dbReference>
<accession>A0ABQ4SU66</accession>
<organism evidence="2 3">
    <name type="scientific">Methylobacterium jeotgali</name>
    <dbReference type="NCBI Taxonomy" id="381630"/>
    <lineage>
        <taxon>Bacteria</taxon>
        <taxon>Pseudomonadati</taxon>
        <taxon>Pseudomonadota</taxon>
        <taxon>Alphaproteobacteria</taxon>
        <taxon>Hyphomicrobiales</taxon>
        <taxon>Methylobacteriaceae</taxon>
        <taxon>Methylobacterium</taxon>
    </lineage>
</organism>
<sequence>MSSNHPTRLFVTGATGQLGRLVVEALLRTVPPGRIVAGVRDPASETARRIADLGVELRIADYGRPETLDAAFQGIGRLLMISSSEIGQRVAQHRNVIEAAKRAGIASVAYTSLLHADTTPLALGEEHRRTEALLRASGLPFTILRNGWYTENYTASIPAALAHGALLGCAGDGRIASAARADYADAAAAVLTGADASGAIHELAGDEAYTLAEFAAAVAELSGRPVAYRDLTEAAFKDALIGAGLPDAFAGLLSNSDAGAAKGALYDGGRTLAALIGRPTTPWRVTIKQALRS</sequence>
<dbReference type="InterPro" id="IPR036291">
    <property type="entry name" value="NAD(P)-bd_dom_sf"/>
</dbReference>
<evidence type="ECO:0000313" key="3">
    <source>
        <dbReference type="Proteomes" id="UP001055102"/>
    </source>
</evidence>
<comment type="caution">
    <text evidence="2">The sequence shown here is derived from an EMBL/GenBank/DDBJ whole genome shotgun (WGS) entry which is preliminary data.</text>
</comment>
<reference evidence="2" key="2">
    <citation type="submission" date="2021-08" db="EMBL/GenBank/DDBJ databases">
        <authorList>
            <person name="Tani A."/>
            <person name="Ola A."/>
            <person name="Ogura Y."/>
            <person name="Katsura K."/>
            <person name="Hayashi T."/>
        </authorList>
    </citation>
    <scope>NUCLEOTIDE SEQUENCE</scope>
    <source>
        <strain evidence="2">LMG 23639</strain>
    </source>
</reference>
<evidence type="ECO:0000259" key="1">
    <source>
        <dbReference type="Pfam" id="PF05368"/>
    </source>
</evidence>
<dbReference type="PANTHER" id="PTHR47129">
    <property type="entry name" value="QUINONE OXIDOREDUCTASE 2"/>
    <property type="match status" value="1"/>
</dbReference>
<name>A0ABQ4SU66_9HYPH</name>
<dbReference type="SUPFAM" id="SSF51735">
    <property type="entry name" value="NAD(P)-binding Rossmann-fold domains"/>
    <property type="match status" value="1"/>
</dbReference>
<dbReference type="Pfam" id="PF05368">
    <property type="entry name" value="NmrA"/>
    <property type="match status" value="1"/>
</dbReference>
<evidence type="ECO:0000313" key="2">
    <source>
        <dbReference type="EMBL" id="GJE05998.1"/>
    </source>
</evidence>
<dbReference type="Proteomes" id="UP001055102">
    <property type="component" value="Unassembled WGS sequence"/>
</dbReference>